<dbReference type="InterPro" id="IPR004843">
    <property type="entry name" value="Calcineurin-like_PHP"/>
</dbReference>
<evidence type="ECO:0000259" key="1">
    <source>
        <dbReference type="Pfam" id="PF00149"/>
    </source>
</evidence>
<protein>
    <submittedName>
        <fullName evidence="2">Metallophosphoesterase</fullName>
    </submittedName>
</protein>
<dbReference type="Proteomes" id="UP001300672">
    <property type="component" value="Chromosome"/>
</dbReference>
<dbReference type="GO" id="GO:0016787">
    <property type="term" value="F:hydrolase activity"/>
    <property type="evidence" value="ECO:0007669"/>
    <property type="project" value="InterPro"/>
</dbReference>
<sequence length="268" mass="29276">MQILQLSAKPFYRTSYLNAARGGGVEQQHLPWFKGTISRLPQGLDALLVTSDLQGVVRDWHTQQTELLGIAVAHAYQELYLQGLVPQPAKVGVILAGDLYAAPNGDKRGASGNVSSVWLAFAQRFKWVAGVQGNHDRFGSDRQKLNLQYRDNIFLFDYEVAELGDICIGGVSGVMGDPVKEAYKLEADFLTELGLVLDQSPDLLILHQGPFGQHAQRGSALVQAALLRKPPALTVCGHVHWENPLAQLTSTSQILNVDSRVVLLSLSN</sequence>
<evidence type="ECO:0000313" key="2">
    <source>
        <dbReference type="EMBL" id="WGZ90169.1"/>
    </source>
</evidence>
<dbReference type="EMBL" id="CP124755">
    <property type="protein sequence ID" value="WGZ90169.1"/>
    <property type="molecule type" value="Genomic_DNA"/>
</dbReference>
<gene>
    <name evidence="2" type="ORF">QJT80_11755</name>
</gene>
<accession>A0AA95H8D6</accession>
<reference evidence="2" key="2">
    <citation type="submission" date="2023-04" db="EMBL/GenBank/DDBJ databases">
        <authorList>
            <person name="Beletskiy A.V."/>
            <person name="Mardanov A.V."/>
            <person name="Ravin N.V."/>
        </authorList>
    </citation>
    <scope>NUCLEOTIDE SEQUENCE</scope>
    <source>
        <strain evidence="2">GKL-01</strain>
    </source>
</reference>
<organism evidence="2">
    <name type="scientific">Candidatus Thiocaldithrix dubininis</name>
    <dbReference type="NCBI Taxonomy" id="3080823"/>
    <lineage>
        <taxon>Bacteria</taxon>
        <taxon>Pseudomonadati</taxon>
        <taxon>Pseudomonadota</taxon>
        <taxon>Gammaproteobacteria</taxon>
        <taxon>Thiotrichales</taxon>
        <taxon>Thiotrichaceae</taxon>
        <taxon>Candidatus Thiocaldithrix</taxon>
    </lineage>
</organism>
<dbReference type="Pfam" id="PF00149">
    <property type="entry name" value="Metallophos"/>
    <property type="match status" value="1"/>
</dbReference>
<feature type="domain" description="Calcineurin-like phosphoesterase" evidence="1">
    <location>
        <begin position="48"/>
        <end position="241"/>
    </location>
</feature>
<name>A0AA95H8D6_9GAMM</name>
<reference evidence="2" key="1">
    <citation type="journal article" date="2023" name="Int. J. Mol. Sci.">
        <title>Metagenomics Revealed a New Genus 'Candidatus Thiocaldithrix dubininis' gen. nov., sp. nov. and a New Species 'Candidatus Thiothrix putei' sp. nov. in the Family Thiotrichaceae, Some Members of Which Have Traits of Both Na+- and H+-Motive Energetics.</title>
        <authorList>
            <person name="Ravin N.V."/>
            <person name="Muntyan M.S."/>
            <person name="Smolyakov D.D."/>
            <person name="Rudenko T.S."/>
            <person name="Beletsky A.V."/>
            <person name="Mardanov A.V."/>
            <person name="Grabovich M.Y."/>
        </authorList>
    </citation>
    <scope>NUCLEOTIDE SEQUENCE</scope>
    <source>
        <strain evidence="2">GKL-01</strain>
    </source>
</reference>
<dbReference type="SUPFAM" id="SSF56300">
    <property type="entry name" value="Metallo-dependent phosphatases"/>
    <property type="match status" value="1"/>
</dbReference>
<dbReference type="Gene3D" id="3.60.21.10">
    <property type="match status" value="1"/>
</dbReference>
<dbReference type="KEGG" id="tdu:QJT80_11755"/>
<dbReference type="InterPro" id="IPR029052">
    <property type="entry name" value="Metallo-depent_PP-like"/>
</dbReference>
<proteinExistence type="predicted"/>
<dbReference type="AlphaFoldDB" id="A0AA95H8D6"/>